<comment type="caution">
    <text evidence="6">The sequence shown here is derived from an EMBL/GenBank/DDBJ whole genome shotgun (WGS) entry which is preliminary data.</text>
</comment>
<feature type="transmembrane region" description="Helical" evidence="5">
    <location>
        <begin position="130"/>
        <end position="150"/>
    </location>
</feature>
<dbReference type="InterPro" id="IPR050997">
    <property type="entry name" value="MAPEG"/>
</dbReference>
<dbReference type="OrthoDB" id="410651at2759"/>
<dbReference type="InterPro" id="IPR023352">
    <property type="entry name" value="MAPEG-like_dom_sf"/>
</dbReference>
<dbReference type="Proteomes" id="UP001153069">
    <property type="component" value="Unassembled WGS sequence"/>
</dbReference>
<keyword evidence="2 5" id="KW-0812">Transmembrane</keyword>
<keyword evidence="3 5" id="KW-1133">Transmembrane helix</keyword>
<dbReference type="AlphaFoldDB" id="A0A9N8HPD3"/>
<dbReference type="GO" id="GO:0004364">
    <property type="term" value="F:glutathione transferase activity"/>
    <property type="evidence" value="ECO:0007669"/>
    <property type="project" value="TreeGrafter"/>
</dbReference>
<evidence type="ECO:0000313" key="7">
    <source>
        <dbReference type="Proteomes" id="UP001153069"/>
    </source>
</evidence>
<dbReference type="EMBL" id="CAICTM010001167">
    <property type="protein sequence ID" value="CAB9521156.1"/>
    <property type="molecule type" value="Genomic_DNA"/>
</dbReference>
<dbReference type="GO" id="GO:0006691">
    <property type="term" value="P:leukotriene metabolic process"/>
    <property type="evidence" value="ECO:0007669"/>
    <property type="project" value="UniProtKB-ARBA"/>
</dbReference>
<feature type="transmembrane region" description="Helical" evidence="5">
    <location>
        <begin position="12"/>
        <end position="29"/>
    </location>
</feature>
<dbReference type="PANTHER" id="PTHR10250">
    <property type="entry name" value="MICROSOMAL GLUTATHIONE S-TRANSFERASE"/>
    <property type="match status" value="1"/>
</dbReference>
<proteinExistence type="predicted"/>
<accession>A0A9N8HPD3</accession>
<dbReference type="GO" id="GO:0016020">
    <property type="term" value="C:membrane"/>
    <property type="evidence" value="ECO:0007669"/>
    <property type="project" value="UniProtKB-SubCell"/>
</dbReference>
<keyword evidence="4 5" id="KW-0472">Membrane</keyword>
<dbReference type="Pfam" id="PF01124">
    <property type="entry name" value="MAPEG"/>
    <property type="match status" value="1"/>
</dbReference>
<organism evidence="6 7">
    <name type="scientific">Seminavis robusta</name>
    <dbReference type="NCBI Taxonomy" id="568900"/>
    <lineage>
        <taxon>Eukaryota</taxon>
        <taxon>Sar</taxon>
        <taxon>Stramenopiles</taxon>
        <taxon>Ochrophyta</taxon>
        <taxon>Bacillariophyta</taxon>
        <taxon>Bacillariophyceae</taxon>
        <taxon>Bacillariophycidae</taxon>
        <taxon>Naviculales</taxon>
        <taxon>Naviculaceae</taxon>
        <taxon>Seminavis</taxon>
    </lineage>
</organism>
<dbReference type="PANTHER" id="PTHR10250:SF26">
    <property type="entry name" value="GLUTATHIONE S-TRANSFERASE 3, MITOCHONDRIAL"/>
    <property type="match status" value="1"/>
</dbReference>
<dbReference type="GO" id="GO:0005635">
    <property type="term" value="C:nuclear envelope"/>
    <property type="evidence" value="ECO:0007669"/>
    <property type="project" value="TreeGrafter"/>
</dbReference>
<dbReference type="Gene3D" id="1.20.120.550">
    <property type="entry name" value="Membrane associated eicosanoid/glutathione metabolism-like domain"/>
    <property type="match status" value="1"/>
</dbReference>
<sequence>MVYEMSVPDQYGFVILACGVLPLFTNVYMSGSVMKARDSFDVKYPNLYGVPGVHKYADDFNRVQRGHQNYFEHLTHFTVISLIGGLKHPLTCAASGVLFCLGSVLYQKGYSDTSLKVETARYEKGGVVKWIGYFAALGSCVSMAGSIQQWW</sequence>
<gene>
    <name evidence="6" type="ORF">SEMRO_1169_G248600.1</name>
</gene>
<evidence type="ECO:0000256" key="4">
    <source>
        <dbReference type="ARBA" id="ARBA00023136"/>
    </source>
</evidence>
<protein>
    <submittedName>
        <fullName evidence="6">Microsomal glutathione S-transferase</fullName>
    </submittedName>
</protein>
<dbReference type="InterPro" id="IPR001129">
    <property type="entry name" value="Membr-assoc_MAPEG"/>
</dbReference>
<evidence type="ECO:0000313" key="6">
    <source>
        <dbReference type="EMBL" id="CAB9521156.1"/>
    </source>
</evidence>
<dbReference type="GO" id="GO:0004602">
    <property type="term" value="F:glutathione peroxidase activity"/>
    <property type="evidence" value="ECO:0007669"/>
    <property type="project" value="TreeGrafter"/>
</dbReference>
<name>A0A9N8HPD3_9STRA</name>
<evidence type="ECO:0000256" key="1">
    <source>
        <dbReference type="ARBA" id="ARBA00004141"/>
    </source>
</evidence>
<comment type="subcellular location">
    <subcellularLocation>
        <location evidence="1">Membrane</location>
        <topology evidence="1">Multi-pass membrane protein</topology>
    </subcellularLocation>
</comment>
<evidence type="ECO:0000256" key="3">
    <source>
        <dbReference type="ARBA" id="ARBA00022989"/>
    </source>
</evidence>
<reference evidence="6" key="1">
    <citation type="submission" date="2020-06" db="EMBL/GenBank/DDBJ databases">
        <authorList>
            <consortium name="Plant Systems Biology data submission"/>
        </authorList>
    </citation>
    <scope>NUCLEOTIDE SEQUENCE</scope>
    <source>
        <strain evidence="6">D6</strain>
    </source>
</reference>
<evidence type="ECO:0000256" key="2">
    <source>
        <dbReference type="ARBA" id="ARBA00022692"/>
    </source>
</evidence>
<keyword evidence="7" id="KW-1185">Reference proteome</keyword>
<dbReference type="GO" id="GO:0005783">
    <property type="term" value="C:endoplasmic reticulum"/>
    <property type="evidence" value="ECO:0007669"/>
    <property type="project" value="TreeGrafter"/>
</dbReference>
<evidence type="ECO:0000256" key="5">
    <source>
        <dbReference type="SAM" id="Phobius"/>
    </source>
</evidence>
<dbReference type="SUPFAM" id="SSF161084">
    <property type="entry name" value="MAPEG domain-like"/>
    <property type="match status" value="1"/>
</dbReference>